<dbReference type="Proteomes" id="UP000199450">
    <property type="component" value="Unassembled WGS sequence"/>
</dbReference>
<name>A0A1H7Y4E5_9FLAO</name>
<organism evidence="1 2">
    <name type="scientific">Chryseobacterium taichungense</name>
    <dbReference type="NCBI Taxonomy" id="295069"/>
    <lineage>
        <taxon>Bacteria</taxon>
        <taxon>Pseudomonadati</taxon>
        <taxon>Bacteroidota</taxon>
        <taxon>Flavobacteriia</taxon>
        <taxon>Flavobacteriales</taxon>
        <taxon>Weeksellaceae</taxon>
        <taxon>Chryseobacterium group</taxon>
        <taxon>Chryseobacterium</taxon>
    </lineage>
</organism>
<evidence type="ECO:0000313" key="1">
    <source>
        <dbReference type="EMBL" id="SEM40821.1"/>
    </source>
</evidence>
<reference evidence="2" key="1">
    <citation type="submission" date="2016-10" db="EMBL/GenBank/DDBJ databases">
        <authorList>
            <person name="Varghese N."/>
            <person name="Submissions S."/>
        </authorList>
    </citation>
    <scope>NUCLEOTIDE SEQUENCE [LARGE SCALE GENOMIC DNA]</scope>
    <source>
        <strain evidence="2">DSM 17453</strain>
    </source>
</reference>
<dbReference type="RefSeq" id="WP_089999334.1">
    <property type="nucleotide sequence ID" value="NZ_FOBV01000003.1"/>
</dbReference>
<accession>A0A1H7Y4E5</accession>
<evidence type="ECO:0000313" key="2">
    <source>
        <dbReference type="Proteomes" id="UP000199450"/>
    </source>
</evidence>
<keyword evidence="2" id="KW-1185">Reference proteome</keyword>
<protein>
    <submittedName>
        <fullName evidence="1">Uncharacterized protein</fullName>
    </submittedName>
</protein>
<sequence>MGCQFKSFKFQAKRLNDESQRVKNQSFILDNEPKRLKFQAKRLNNESQRVKNQSFYWILSVKDSNFIEKESSINLTG</sequence>
<dbReference type="AlphaFoldDB" id="A0A1H7Y4E5"/>
<dbReference type="EMBL" id="FOBV01000003">
    <property type="protein sequence ID" value="SEM40821.1"/>
    <property type="molecule type" value="Genomic_DNA"/>
</dbReference>
<proteinExistence type="predicted"/>
<gene>
    <name evidence="1" type="ORF">SAMN05421856_10350</name>
</gene>